<comment type="caution">
    <text evidence="2">The sequence shown here is derived from an EMBL/GenBank/DDBJ whole genome shotgun (WGS) entry which is preliminary data.</text>
</comment>
<accession>A0AAV6Y7S7</accession>
<dbReference type="PANTHER" id="PTHR33914">
    <property type="entry name" value="18S PRE-RIBOSOMAL ASSEMBLY PROTEIN GAR2-LIKE PROTEIN"/>
    <property type="match status" value="1"/>
</dbReference>
<organism evidence="2 3">
    <name type="scientific">Buddleja alternifolia</name>
    <dbReference type="NCBI Taxonomy" id="168488"/>
    <lineage>
        <taxon>Eukaryota</taxon>
        <taxon>Viridiplantae</taxon>
        <taxon>Streptophyta</taxon>
        <taxon>Embryophyta</taxon>
        <taxon>Tracheophyta</taxon>
        <taxon>Spermatophyta</taxon>
        <taxon>Magnoliopsida</taxon>
        <taxon>eudicotyledons</taxon>
        <taxon>Gunneridae</taxon>
        <taxon>Pentapetalae</taxon>
        <taxon>asterids</taxon>
        <taxon>lamiids</taxon>
        <taxon>Lamiales</taxon>
        <taxon>Scrophulariaceae</taxon>
        <taxon>Buddlejeae</taxon>
        <taxon>Buddleja</taxon>
    </lineage>
</organism>
<dbReference type="AlphaFoldDB" id="A0AAV6Y7S7"/>
<evidence type="ECO:0000313" key="3">
    <source>
        <dbReference type="Proteomes" id="UP000826271"/>
    </source>
</evidence>
<dbReference type="InterPro" id="IPR040378">
    <property type="entry name" value="BASL"/>
</dbReference>
<feature type="region of interest" description="Disordered" evidence="1">
    <location>
        <begin position="114"/>
        <end position="177"/>
    </location>
</feature>
<proteinExistence type="predicted"/>
<feature type="compositionally biased region" description="Polar residues" evidence="1">
    <location>
        <begin position="122"/>
        <end position="134"/>
    </location>
</feature>
<name>A0AAV6Y7S7_9LAMI</name>
<feature type="compositionally biased region" description="Basic residues" evidence="1">
    <location>
        <begin position="47"/>
        <end position="57"/>
    </location>
</feature>
<evidence type="ECO:0000313" key="2">
    <source>
        <dbReference type="EMBL" id="KAG8388789.1"/>
    </source>
</evidence>
<gene>
    <name evidence="2" type="ORF">BUALT_Bualt02G0161700</name>
</gene>
<reference evidence="2" key="1">
    <citation type="submission" date="2019-10" db="EMBL/GenBank/DDBJ databases">
        <authorList>
            <person name="Zhang R."/>
            <person name="Pan Y."/>
            <person name="Wang J."/>
            <person name="Ma R."/>
            <person name="Yu S."/>
        </authorList>
    </citation>
    <scope>NUCLEOTIDE SEQUENCE</scope>
    <source>
        <strain evidence="2">LA-IB0</strain>
        <tissue evidence="2">Leaf</tissue>
    </source>
</reference>
<feature type="compositionally biased region" description="Polar residues" evidence="1">
    <location>
        <begin position="35"/>
        <end position="45"/>
    </location>
</feature>
<feature type="region of interest" description="Disordered" evidence="1">
    <location>
        <begin position="29"/>
        <end position="81"/>
    </location>
</feature>
<dbReference type="EMBL" id="WHWC01000002">
    <property type="protein sequence ID" value="KAG8388789.1"/>
    <property type="molecule type" value="Genomic_DNA"/>
</dbReference>
<keyword evidence="3" id="KW-1185">Reference proteome</keyword>
<evidence type="ECO:0000256" key="1">
    <source>
        <dbReference type="SAM" id="MobiDB-lite"/>
    </source>
</evidence>
<sequence length="248" mass="28124">MSSACSVPRLVRCRVRDLASCFYACRSPLEEEPDNQCSKQPQMPNKSIKRERRRHETSKKMSIVKNEEGESVQSSSLNKGAEPSFAEEDYIVFCFREDGAIHMIDECKSSSQSFHDQHPEFANTTSNKPINNKVHNYGEGVGRRREGGDETSCEEQIPISNAKDDDDEKGTKEEMEKKEINSVVDDDVDFEQPNAQKMESSFESCDSNLSDTSTNSFAFPVLSIEWMGSPVHMPKSDNHQMCLHCCRF</sequence>
<dbReference type="PANTHER" id="PTHR33914:SF3">
    <property type="entry name" value="PROTEIN BREAKING OF ASYMMETRY IN THE STOMATAL LINEAGE"/>
    <property type="match status" value="1"/>
</dbReference>
<dbReference type="Proteomes" id="UP000826271">
    <property type="component" value="Unassembled WGS sequence"/>
</dbReference>
<protein>
    <submittedName>
        <fullName evidence="2">Uncharacterized protein</fullName>
    </submittedName>
</protein>
<dbReference type="GO" id="GO:0009786">
    <property type="term" value="P:regulation of asymmetric cell division"/>
    <property type="evidence" value="ECO:0007669"/>
    <property type="project" value="InterPro"/>
</dbReference>